<dbReference type="EMBL" id="CP002454">
    <property type="protein sequence ID" value="ADV65929.1"/>
    <property type="molecule type" value="Genomic_DNA"/>
</dbReference>
<dbReference type="AlphaFoldDB" id="E8U492"/>
<name>E8U492_DEIML</name>
<sequence>MAYDFPEAAVLQVRWLDAYLASALLHGEGPDPQQGDTVQVEAETLRVCRVLWTAAGHCRGAVLLERPLPTEYLTPA</sequence>
<reference evidence="2" key="2">
    <citation type="submission" date="2011-01" db="EMBL/GenBank/DDBJ databases">
        <title>The complete genome of Deinococcus maricopensis DSM 21211.</title>
        <authorList>
            <consortium name="US DOE Joint Genome Institute (JGI-PGF)"/>
            <person name="Lucas S."/>
            <person name="Copeland A."/>
            <person name="Lapidus A."/>
            <person name="Goodwin L."/>
            <person name="Pitluck S."/>
            <person name="Kyrpides N."/>
            <person name="Mavromatis K."/>
            <person name="Pagani I."/>
            <person name="Ivanova N."/>
            <person name="Ovchinnikova G."/>
            <person name="Zeytun A."/>
            <person name="Detter J.C."/>
            <person name="Han C."/>
            <person name="Land M."/>
            <person name="Hauser L."/>
            <person name="Markowitz V."/>
            <person name="Cheng J.-F."/>
            <person name="Hugenholtz P."/>
            <person name="Woyke T."/>
            <person name="Wu D."/>
            <person name="Pukall R."/>
            <person name="Gehrich-Schroeter G."/>
            <person name="Brambilla E."/>
            <person name="Klenk H.-P."/>
            <person name="Eisen J.A."/>
        </authorList>
    </citation>
    <scope>NUCLEOTIDE SEQUENCE [LARGE SCALE GENOMIC DNA]</scope>
    <source>
        <strain evidence="2">DSM 21211 / LMG 22137 / NRRL B-23946 / LB-34</strain>
    </source>
</reference>
<evidence type="ECO:0000313" key="1">
    <source>
        <dbReference type="EMBL" id="ADV65929.1"/>
    </source>
</evidence>
<keyword evidence="2" id="KW-1185">Reference proteome</keyword>
<dbReference type="HOGENOM" id="CLU_2648489_0_0_0"/>
<dbReference type="Proteomes" id="UP000008635">
    <property type="component" value="Chromosome"/>
</dbReference>
<organism evidence="1 2">
    <name type="scientific">Deinococcus maricopensis (strain DSM 21211 / LMG 22137 / NRRL B-23946 / LB-34)</name>
    <dbReference type="NCBI Taxonomy" id="709986"/>
    <lineage>
        <taxon>Bacteria</taxon>
        <taxon>Thermotogati</taxon>
        <taxon>Deinococcota</taxon>
        <taxon>Deinococci</taxon>
        <taxon>Deinococcales</taxon>
        <taxon>Deinococcaceae</taxon>
        <taxon>Deinococcus</taxon>
    </lineage>
</organism>
<gene>
    <name evidence="1" type="ordered locus">Deima_0266</name>
</gene>
<dbReference type="RefSeq" id="WP_013555434.1">
    <property type="nucleotide sequence ID" value="NC_014958.1"/>
</dbReference>
<accession>E8U492</accession>
<proteinExistence type="predicted"/>
<dbReference type="KEGG" id="dmr:Deima_0266"/>
<protein>
    <submittedName>
        <fullName evidence="1">Uncharacterized protein</fullName>
    </submittedName>
</protein>
<reference evidence="1 2" key="1">
    <citation type="journal article" date="2011" name="Stand. Genomic Sci.">
        <title>Complete genome sequence of Deinococcus maricopensis type strain (LB-34).</title>
        <authorList>
            <person name="Pukall R."/>
            <person name="Zeytun A."/>
            <person name="Lucas S."/>
            <person name="Lapidus A."/>
            <person name="Hammon N."/>
            <person name="Deshpande S."/>
            <person name="Nolan M."/>
            <person name="Cheng J.F."/>
            <person name="Pitluck S."/>
            <person name="Liolios K."/>
            <person name="Pagani I."/>
            <person name="Mikhailova N."/>
            <person name="Ivanova N."/>
            <person name="Mavromatis K."/>
            <person name="Pati A."/>
            <person name="Tapia R."/>
            <person name="Han C."/>
            <person name="Goodwin L."/>
            <person name="Chen A."/>
            <person name="Palaniappan K."/>
            <person name="Land M."/>
            <person name="Hauser L."/>
            <person name="Chang Y.J."/>
            <person name="Jeffries C.D."/>
            <person name="Brambilla E.M."/>
            <person name="Rohde M."/>
            <person name="Goker M."/>
            <person name="Detter J.C."/>
            <person name="Woyke T."/>
            <person name="Bristow J."/>
            <person name="Eisen J.A."/>
            <person name="Markowitz V."/>
            <person name="Hugenholtz P."/>
            <person name="Kyrpides N.C."/>
            <person name="Klenk H.P."/>
        </authorList>
    </citation>
    <scope>NUCLEOTIDE SEQUENCE [LARGE SCALE GENOMIC DNA]</scope>
    <source>
        <strain evidence="2">DSM 21211 / LMG 22137 / NRRL B-23946 / LB-34</strain>
    </source>
</reference>
<evidence type="ECO:0000313" key="2">
    <source>
        <dbReference type="Proteomes" id="UP000008635"/>
    </source>
</evidence>